<comment type="caution">
    <text evidence="1">The sequence shown here is derived from an EMBL/GenBank/DDBJ whole genome shotgun (WGS) entry which is preliminary data.</text>
</comment>
<sequence length="83" mass="9480">MRFEQQYSSSFVDIVQEDLWHKSLGHPGNDPLCSMRSPINNLPCLTCDLNKIHLISFTNLFEHASAIFLLWLINQLPLKQPGG</sequence>
<accession>A0A9Q3ENV2</accession>
<dbReference type="AlphaFoldDB" id="A0A9Q3ENV2"/>
<organism evidence="1 2">
    <name type="scientific">Austropuccinia psidii MF-1</name>
    <dbReference type="NCBI Taxonomy" id="1389203"/>
    <lineage>
        <taxon>Eukaryota</taxon>
        <taxon>Fungi</taxon>
        <taxon>Dikarya</taxon>
        <taxon>Basidiomycota</taxon>
        <taxon>Pucciniomycotina</taxon>
        <taxon>Pucciniomycetes</taxon>
        <taxon>Pucciniales</taxon>
        <taxon>Sphaerophragmiaceae</taxon>
        <taxon>Austropuccinia</taxon>
    </lineage>
</organism>
<reference evidence="1" key="1">
    <citation type="submission" date="2021-03" db="EMBL/GenBank/DDBJ databases">
        <title>Draft genome sequence of rust myrtle Austropuccinia psidii MF-1, a brazilian biotype.</title>
        <authorList>
            <person name="Quecine M.C."/>
            <person name="Pachon D.M.R."/>
            <person name="Bonatelli M.L."/>
            <person name="Correr F.H."/>
            <person name="Franceschini L.M."/>
            <person name="Leite T.F."/>
            <person name="Margarido G.R.A."/>
            <person name="Almeida C.A."/>
            <person name="Ferrarezi J.A."/>
            <person name="Labate C.A."/>
        </authorList>
    </citation>
    <scope>NUCLEOTIDE SEQUENCE</scope>
    <source>
        <strain evidence="1">MF-1</strain>
    </source>
</reference>
<dbReference type="Proteomes" id="UP000765509">
    <property type="component" value="Unassembled WGS sequence"/>
</dbReference>
<proteinExistence type="predicted"/>
<dbReference type="EMBL" id="AVOT02030220">
    <property type="protein sequence ID" value="MBW0523357.1"/>
    <property type="molecule type" value="Genomic_DNA"/>
</dbReference>
<evidence type="ECO:0000313" key="2">
    <source>
        <dbReference type="Proteomes" id="UP000765509"/>
    </source>
</evidence>
<keyword evidence="2" id="KW-1185">Reference proteome</keyword>
<evidence type="ECO:0000313" key="1">
    <source>
        <dbReference type="EMBL" id="MBW0523357.1"/>
    </source>
</evidence>
<protein>
    <recommendedName>
        <fullName evidence="3">GAG-pre-integrase domain-containing protein</fullName>
    </recommendedName>
</protein>
<gene>
    <name evidence="1" type="ORF">O181_063072</name>
</gene>
<name>A0A9Q3ENV2_9BASI</name>
<evidence type="ECO:0008006" key="3">
    <source>
        <dbReference type="Google" id="ProtNLM"/>
    </source>
</evidence>